<gene>
    <name evidence="1" type="ORF">L6452_14038</name>
</gene>
<keyword evidence="2" id="KW-1185">Reference proteome</keyword>
<dbReference type="Proteomes" id="UP001055879">
    <property type="component" value="Linkage Group LG04"/>
</dbReference>
<evidence type="ECO:0000313" key="1">
    <source>
        <dbReference type="EMBL" id="KAI3734567.1"/>
    </source>
</evidence>
<sequence>MFAYQLIFYAMNNPCLTTGFRAVCFDFGLKNFWIAWRGYLKLLYRRFLQKYLGGKMLLKSGLLLHTRIPLISSTYRTSKVCMRKMSTTDVATATPVYPKFIPVEQSEITSVSKSEEGFKFRLVSYNILAQVYVKSSKFPYSPAPCLKWKARSSVVLDVLKSLDADILCLQELDEYDNFYKEKVEKHGYSSIYIKRSGRKSDGCGIFYKHKKLELIIEEKIDYNDLANLILDESSRVEQKEKALDTNNKEQGKTQGDLGDPNDPYVRLKRDCVGIMAAFKFKNPYQHYVIVANTHLYWDPEWADVKLAQAKYLLSRVAQFKKMVSDKFECTPSVLIAGDFNSIPGDKVYEYLLSGGSMAVPSPECSENVPIPLCSVYAYTRGEPPFTNYTPGFTGTLDYILFSPSEGIEPVGYLDLPGAESADVKGGLPNYCHPSDHLPIGAEFAVV</sequence>
<organism evidence="1 2">
    <name type="scientific">Arctium lappa</name>
    <name type="common">Greater burdock</name>
    <name type="synonym">Lappa major</name>
    <dbReference type="NCBI Taxonomy" id="4217"/>
    <lineage>
        <taxon>Eukaryota</taxon>
        <taxon>Viridiplantae</taxon>
        <taxon>Streptophyta</taxon>
        <taxon>Embryophyta</taxon>
        <taxon>Tracheophyta</taxon>
        <taxon>Spermatophyta</taxon>
        <taxon>Magnoliopsida</taxon>
        <taxon>eudicotyledons</taxon>
        <taxon>Gunneridae</taxon>
        <taxon>Pentapetalae</taxon>
        <taxon>asterids</taxon>
        <taxon>campanulids</taxon>
        <taxon>Asterales</taxon>
        <taxon>Asteraceae</taxon>
        <taxon>Carduoideae</taxon>
        <taxon>Cardueae</taxon>
        <taxon>Arctiinae</taxon>
        <taxon>Arctium</taxon>
    </lineage>
</organism>
<evidence type="ECO:0000313" key="2">
    <source>
        <dbReference type="Proteomes" id="UP001055879"/>
    </source>
</evidence>
<reference evidence="1 2" key="2">
    <citation type="journal article" date="2022" name="Mol. Ecol. Resour.">
        <title>The genomes of chicory, endive, great burdock and yacon provide insights into Asteraceae paleo-polyploidization history and plant inulin production.</title>
        <authorList>
            <person name="Fan W."/>
            <person name="Wang S."/>
            <person name="Wang H."/>
            <person name="Wang A."/>
            <person name="Jiang F."/>
            <person name="Liu H."/>
            <person name="Zhao H."/>
            <person name="Xu D."/>
            <person name="Zhang Y."/>
        </authorList>
    </citation>
    <scope>NUCLEOTIDE SEQUENCE [LARGE SCALE GENOMIC DNA]</scope>
    <source>
        <strain evidence="2">cv. Niubang</strain>
    </source>
</reference>
<comment type="caution">
    <text evidence="1">The sequence shown here is derived from an EMBL/GenBank/DDBJ whole genome shotgun (WGS) entry which is preliminary data.</text>
</comment>
<name>A0ACB9CJW3_ARCLA</name>
<protein>
    <submittedName>
        <fullName evidence="1">Uncharacterized protein</fullName>
    </submittedName>
</protein>
<accession>A0ACB9CJW3</accession>
<dbReference type="EMBL" id="CM042050">
    <property type="protein sequence ID" value="KAI3734567.1"/>
    <property type="molecule type" value="Genomic_DNA"/>
</dbReference>
<reference evidence="2" key="1">
    <citation type="journal article" date="2022" name="Mol. Ecol. Resour.">
        <title>The genomes of chicory, endive, great burdock and yacon provide insights into Asteraceae palaeo-polyploidization history and plant inulin production.</title>
        <authorList>
            <person name="Fan W."/>
            <person name="Wang S."/>
            <person name="Wang H."/>
            <person name="Wang A."/>
            <person name="Jiang F."/>
            <person name="Liu H."/>
            <person name="Zhao H."/>
            <person name="Xu D."/>
            <person name="Zhang Y."/>
        </authorList>
    </citation>
    <scope>NUCLEOTIDE SEQUENCE [LARGE SCALE GENOMIC DNA]</scope>
    <source>
        <strain evidence="2">cv. Niubang</strain>
    </source>
</reference>
<proteinExistence type="predicted"/>